<dbReference type="AlphaFoldDB" id="A0A3P6TIG5"/>
<feature type="non-terminal residue" evidence="2">
    <location>
        <position position="1"/>
    </location>
</feature>
<accession>A0A3P6TIG5</accession>
<dbReference type="EMBL" id="UYRW01002402">
    <property type="protein sequence ID" value="VDK84937.1"/>
    <property type="molecule type" value="Genomic_DNA"/>
</dbReference>
<gene>
    <name evidence="2" type="ORF">NOO_LOCUS7105</name>
</gene>
<organism evidence="2 3">
    <name type="scientific">Onchocerca ochengi</name>
    <name type="common">Filarial nematode worm</name>
    <dbReference type="NCBI Taxonomy" id="42157"/>
    <lineage>
        <taxon>Eukaryota</taxon>
        <taxon>Metazoa</taxon>
        <taxon>Ecdysozoa</taxon>
        <taxon>Nematoda</taxon>
        <taxon>Chromadorea</taxon>
        <taxon>Rhabditida</taxon>
        <taxon>Spirurina</taxon>
        <taxon>Spiruromorpha</taxon>
        <taxon>Filarioidea</taxon>
        <taxon>Onchocercidae</taxon>
        <taxon>Onchocerca</taxon>
    </lineage>
</organism>
<feature type="region of interest" description="Disordered" evidence="1">
    <location>
        <begin position="20"/>
        <end position="50"/>
    </location>
</feature>
<feature type="compositionally biased region" description="Polar residues" evidence="1">
    <location>
        <begin position="39"/>
        <end position="50"/>
    </location>
</feature>
<evidence type="ECO:0000313" key="3">
    <source>
        <dbReference type="Proteomes" id="UP000271087"/>
    </source>
</evidence>
<keyword evidence="3" id="KW-1185">Reference proteome</keyword>
<evidence type="ECO:0000256" key="1">
    <source>
        <dbReference type="SAM" id="MobiDB-lite"/>
    </source>
</evidence>
<proteinExistence type="predicted"/>
<name>A0A3P6TIG5_ONCOC</name>
<dbReference type="Proteomes" id="UP000271087">
    <property type="component" value="Unassembled WGS sequence"/>
</dbReference>
<protein>
    <submittedName>
        <fullName evidence="2">Uncharacterized protein</fullName>
    </submittedName>
</protein>
<feature type="compositionally biased region" description="Basic and acidic residues" evidence="1">
    <location>
        <begin position="23"/>
        <end position="38"/>
    </location>
</feature>
<sequence length="50" mass="5982">ILEDARLRAHRLCSAASNLLRSKQNERKRQRIAERRQQETGNQRQARLRV</sequence>
<evidence type="ECO:0000313" key="2">
    <source>
        <dbReference type="EMBL" id="VDK84937.1"/>
    </source>
</evidence>
<reference evidence="2 3" key="1">
    <citation type="submission" date="2018-08" db="EMBL/GenBank/DDBJ databases">
        <authorList>
            <person name="Laetsch R D."/>
            <person name="Stevens L."/>
            <person name="Kumar S."/>
            <person name="Blaxter L. M."/>
        </authorList>
    </citation>
    <scope>NUCLEOTIDE SEQUENCE [LARGE SCALE GENOMIC DNA]</scope>
</reference>